<dbReference type="EC" id="2.7.11.1" evidence="4"/>
<evidence type="ECO:0000256" key="5">
    <source>
        <dbReference type="ARBA" id="ARBA00022527"/>
    </source>
</evidence>
<comment type="similarity">
    <text evidence="3">Belongs to the protein kinase superfamily. CAMK Ser/Thr protein kinase family. LKB1 subfamily.</text>
</comment>
<evidence type="ECO:0000256" key="4">
    <source>
        <dbReference type="ARBA" id="ARBA00012513"/>
    </source>
</evidence>
<accession>A0ABP0G453</accession>
<evidence type="ECO:0000313" key="17">
    <source>
        <dbReference type="Proteomes" id="UP001642483"/>
    </source>
</evidence>
<dbReference type="Proteomes" id="UP001642483">
    <property type="component" value="Unassembled WGS sequence"/>
</dbReference>
<keyword evidence="12" id="KW-0464">Manganese</keyword>
<evidence type="ECO:0000256" key="2">
    <source>
        <dbReference type="ARBA" id="ARBA00001946"/>
    </source>
</evidence>
<gene>
    <name evidence="16" type="ORF">CVLEPA_LOCUS16705</name>
</gene>
<proteinExistence type="inferred from homology"/>
<organism evidence="16 17">
    <name type="scientific">Clavelina lepadiformis</name>
    <name type="common">Light-bulb sea squirt</name>
    <name type="synonym">Ascidia lepadiformis</name>
    <dbReference type="NCBI Taxonomy" id="159417"/>
    <lineage>
        <taxon>Eukaryota</taxon>
        <taxon>Metazoa</taxon>
        <taxon>Chordata</taxon>
        <taxon>Tunicata</taxon>
        <taxon>Ascidiacea</taxon>
        <taxon>Aplousobranchia</taxon>
        <taxon>Clavelinidae</taxon>
        <taxon>Clavelina</taxon>
    </lineage>
</organism>
<evidence type="ECO:0000256" key="14">
    <source>
        <dbReference type="ARBA" id="ARBA00048679"/>
    </source>
</evidence>
<dbReference type="PANTHER" id="PTHR24346:SF94">
    <property type="entry name" value="NON-SPECIFIC SERINE_THREONINE PROTEIN KINASE"/>
    <property type="match status" value="1"/>
</dbReference>
<protein>
    <recommendedName>
        <fullName evidence="4">non-specific serine/threonine protein kinase</fullName>
        <ecNumber evidence="4">2.7.11.1</ecNumber>
    </recommendedName>
</protein>
<dbReference type="InterPro" id="IPR000719">
    <property type="entry name" value="Prot_kinase_dom"/>
</dbReference>
<sequence>MEFCVANLQEMLDSAPSKKFSMFQAHGYFIQLMEGLEYLHGMHIVHKDIKPSNLLLGLDGILKISDFGVAEELNAFSQSDICYISQGSPAFQSPEISNGDDSFSGFKVDIWSAGVTLFNFTTGKYPFEGDNIYKLFENISQGEFTIPKECDGQLSSLLNGMLRYKSEERFSVVEVKKHEWVLRSHTTFDKPTSLSTTVENKDPLRAMTVLPYLEQMYLSEDGCSGESDEEIISLNGGELVSGNNCLKTFFETSLPRVYDGHQGPKNIQVFNSETSVGRCDEPTFESSVNRPKPFYIRSYKSTSLVNSSLFYSNIGELNSTCDANVCKPTQKLSKQNKIGNANKSSNRLKSLCMQS</sequence>
<reference evidence="16 17" key="1">
    <citation type="submission" date="2024-02" db="EMBL/GenBank/DDBJ databases">
        <authorList>
            <person name="Daric V."/>
            <person name="Darras S."/>
        </authorList>
    </citation>
    <scope>NUCLEOTIDE SEQUENCE [LARGE SCALE GENOMIC DNA]</scope>
</reference>
<keyword evidence="10" id="KW-0067">ATP-binding</keyword>
<evidence type="ECO:0000259" key="15">
    <source>
        <dbReference type="PROSITE" id="PS50011"/>
    </source>
</evidence>
<dbReference type="InterPro" id="IPR011009">
    <property type="entry name" value="Kinase-like_dom_sf"/>
</dbReference>
<evidence type="ECO:0000256" key="8">
    <source>
        <dbReference type="ARBA" id="ARBA00022741"/>
    </source>
</evidence>
<evidence type="ECO:0000256" key="9">
    <source>
        <dbReference type="ARBA" id="ARBA00022777"/>
    </source>
</evidence>
<dbReference type="SUPFAM" id="SSF56112">
    <property type="entry name" value="Protein kinase-like (PK-like)"/>
    <property type="match status" value="1"/>
</dbReference>
<evidence type="ECO:0000256" key="1">
    <source>
        <dbReference type="ARBA" id="ARBA00001936"/>
    </source>
</evidence>
<keyword evidence="7" id="KW-0479">Metal-binding</keyword>
<keyword evidence="17" id="KW-1185">Reference proteome</keyword>
<evidence type="ECO:0000256" key="13">
    <source>
        <dbReference type="ARBA" id="ARBA00047899"/>
    </source>
</evidence>
<evidence type="ECO:0000313" key="16">
    <source>
        <dbReference type="EMBL" id="CAK8685591.1"/>
    </source>
</evidence>
<dbReference type="Gene3D" id="1.10.510.10">
    <property type="entry name" value="Transferase(Phosphotransferase) domain 1"/>
    <property type="match status" value="1"/>
</dbReference>
<keyword evidence="9" id="KW-0418">Kinase</keyword>
<evidence type="ECO:0000256" key="10">
    <source>
        <dbReference type="ARBA" id="ARBA00022840"/>
    </source>
</evidence>
<evidence type="ECO:0000256" key="11">
    <source>
        <dbReference type="ARBA" id="ARBA00022842"/>
    </source>
</evidence>
<comment type="cofactor">
    <cofactor evidence="2">
        <name>Mg(2+)</name>
        <dbReference type="ChEBI" id="CHEBI:18420"/>
    </cofactor>
</comment>
<keyword evidence="8" id="KW-0547">Nucleotide-binding</keyword>
<comment type="catalytic activity">
    <reaction evidence="13">
        <text>L-threonyl-[protein] + ATP = O-phospho-L-threonyl-[protein] + ADP + H(+)</text>
        <dbReference type="Rhea" id="RHEA:46608"/>
        <dbReference type="Rhea" id="RHEA-COMP:11060"/>
        <dbReference type="Rhea" id="RHEA-COMP:11605"/>
        <dbReference type="ChEBI" id="CHEBI:15378"/>
        <dbReference type="ChEBI" id="CHEBI:30013"/>
        <dbReference type="ChEBI" id="CHEBI:30616"/>
        <dbReference type="ChEBI" id="CHEBI:61977"/>
        <dbReference type="ChEBI" id="CHEBI:456216"/>
        <dbReference type="EC" id="2.7.11.1"/>
    </reaction>
</comment>
<comment type="caution">
    <text evidence="16">The sequence shown here is derived from an EMBL/GenBank/DDBJ whole genome shotgun (WGS) entry which is preliminary data.</text>
</comment>
<dbReference type="Pfam" id="PF00069">
    <property type="entry name" value="Pkinase"/>
    <property type="match status" value="1"/>
</dbReference>
<comment type="cofactor">
    <cofactor evidence="1">
        <name>Mn(2+)</name>
        <dbReference type="ChEBI" id="CHEBI:29035"/>
    </cofactor>
</comment>
<evidence type="ECO:0000256" key="12">
    <source>
        <dbReference type="ARBA" id="ARBA00023211"/>
    </source>
</evidence>
<evidence type="ECO:0000256" key="6">
    <source>
        <dbReference type="ARBA" id="ARBA00022679"/>
    </source>
</evidence>
<dbReference type="InterPro" id="IPR008271">
    <property type="entry name" value="Ser/Thr_kinase_AS"/>
</dbReference>
<dbReference type="PROSITE" id="PS00108">
    <property type="entry name" value="PROTEIN_KINASE_ST"/>
    <property type="match status" value="1"/>
</dbReference>
<dbReference type="PANTHER" id="PTHR24346">
    <property type="entry name" value="MAP/MICROTUBULE AFFINITY-REGULATING KINASE"/>
    <property type="match status" value="1"/>
</dbReference>
<dbReference type="SMART" id="SM00220">
    <property type="entry name" value="S_TKc"/>
    <property type="match status" value="1"/>
</dbReference>
<comment type="catalytic activity">
    <reaction evidence="14">
        <text>L-seryl-[protein] + ATP = O-phospho-L-seryl-[protein] + ADP + H(+)</text>
        <dbReference type="Rhea" id="RHEA:17989"/>
        <dbReference type="Rhea" id="RHEA-COMP:9863"/>
        <dbReference type="Rhea" id="RHEA-COMP:11604"/>
        <dbReference type="ChEBI" id="CHEBI:15378"/>
        <dbReference type="ChEBI" id="CHEBI:29999"/>
        <dbReference type="ChEBI" id="CHEBI:30616"/>
        <dbReference type="ChEBI" id="CHEBI:83421"/>
        <dbReference type="ChEBI" id="CHEBI:456216"/>
        <dbReference type="EC" id="2.7.11.1"/>
    </reaction>
</comment>
<name>A0ABP0G453_CLALP</name>
<keyword evidence="11" id="KW-0460">Magnesium</keyword>
<feature type="domain" description="Protein kinase" evidence="15">
    <location>
        <begin position="1"/>
        <end position="181"/>
    </location>
</feature>
<dbReference type="PROSITE" id="PS50011">
    <property type="entry name" value="PROTEIN_KINASE_DOM"/>
    <property type="match status" value="1"/>
</dbReference>
<evidence type="ECO:0000256" key="7">
    <source>
        <dbReference type="ARBA" id="ARBA00022723"/>
    </source>
</evidence>
<keyword evidence="5" id="KW-0723">Serine/threonine-protein kinase</keyword>
<keyword evidence="6" id="KW-0808">Transferase</keyword>
<dbReference type="EMBL" id="CAWYQH010000100">
    <property type="protein sequence ID" value="CAK8685591.1"/>
    <property type="molecule type" value="Genomic_DNA"/>
</dbReference>
<evidence type="ECO:0000256" key="3">
    <source>
        <dbReference type="ARBA" id="ARBA00009985"/>
    </source>
</evidence>